<dbReference type="Proteomes" id="UP001153365">
    <property type="component" value="Unassembled WGS sequence"/>
</dbReference>
<keyword evidence="2" id="KW-1185">Reference proteome</keyword>
<protein>
    <submittedName>
        <fullName evidence="1">Uncharacterized protein</fullName>
    </submittedName>
</protein>
<evidence type="ECO:0000313" key="2">
    <source>
        <dbReference type="Proteomes" id="UP001153365"/>
    </source>
</evidence>
<gene>
    <name evidence="1" type="ORF">PPACK8108_LOCUS17759</name>
</gene>
<accession>A0AAV0B9Q7</accession>
<proteinExistence type="predicted"/>
<evidence type="ECO:0000313" key="1">
    <source>
        <dbReference type="EMBL" id="CAH7683927.1"/>
    </source>
</evidence>
<dbReference type="AlphaFoldDB" id="A0AAV0B9Q7"/>
<reference evidence="1" key="1">
    <citation type="submission" date="2022-06" db="EMBL/GenBank/DDBJ databases">
        <authorList>
            <consortium name="SYNGENTA / RWTH Aachen University"/>
        </authorList>
    </citation>
    <scope>NUCLEOTIDE SEQUENCE</scope>
</reference>
<sequence length="132" mass="15031">MNFDLKHLLGADFKRFGRTATVLPSVDDLFAAGLDDLRPRKLSMPFGWSHDRINGEGVFVECNCKTCPLSWRGPMIDGSNQQTNGEPRRNAKVYLNSMCLHGLWIRQLSIFLQEKLTSIFLLALLAWSGRYK</sequence>
<dbReference type="EMBL" id="CALTRL010005024">
    <property type="protein sequence ID" value="CAH7683927.1"/>
    <property type="molecule type" value="Genomic_DNA"/>
</dbReference>
<organism evidence="1 2">
    <name type="scientific">Phakopsora pachyrhizi</name>
    <name type="common">Asian soybean rust disease fungus</name>
    <dbReference type="NCBI Taxonomy" id="170000"/>
    <lineage>
        <taxon>Eukaryota</taxon>
        <taxon>Fungi</taxon>
        <taxon>Dikarya</taxon>
        <taxon>Basidiomycota</taxon>
        <taxon>Pucciniomycotina</taxon>
        <taxon>Pucciniomycetes</taxon>
        <taxon>Pucciniales</taxon>
        <taxon>Phakopsoraceae</taxon>
        <taxon>Phakopsora</taxon>
    </lineage>
</organism>
<name>A0AAV0B9Q7_PHAPC</name>
<comment type="caution">
    <text evidence="1">The sequence shown here is derived from an EMBL/GenBank/DDBJ whole genome shotgun (WGS) entry which is preliminary data.</text>
</comment>